<gene>
    <name evidence="2" type="ORF">HHL01_06130</name>
</gene>
<evidence type="ECO:0000313" key="3">
    <source>
        <dbReference type="Proteomes" id="UP000519126"/>
    </source>
</evidence>
<proteinExistence type="predicted"/>
<dbReference type="RefSeq" id="WP_170071395.1">
    <property type="nucleotide sequence ID" value="NZ_JABBCX010000002.1"/>
</dbReference>
<keyword evidence="1" id="KW-0812">Transmembrane</keyword>
<dbReference type="AlphaFoldDB" id="A0A7X9U532"/>
<sequence length="290" mass="32375">MNSDSKNERTLLPFVVLIGVVAAPLIFIAGLIFGTELNTAIVLTSDSLSSWVGAIATVSIAVLTFILAKETWHLRISQIAQLTEIRKESMRPNVVVSLQPSMVSITFWDVIIQNLGKGIAQNVKFSFKNTDGSNATEQNNHLVKVFNKLSLFENGCSSLGLGQTIKSFLLGFVDLERNVGKDNVFNQKIRLEIYFEDAEGTPYKNSLDIDFSDIKGISTLGGATDPIYSVFKEIEKLRKVFEPVFKSGNKRLEIDSYDTGDRVIEREQQLEIHKELLAQIEKKRNSTVNK</sequence>
<evidence type="ECO:0000256" key="1">
    <source>
        <dbReference type="SAM" id="Phobius"/>
    </source>
</evidence>
<dbReference type="EMBL" id="JABBCX010000002">
    <property type="protein sequence ID" value="NMF47755.1"/>
    <property type="molecule type" value="Genomic_DNA"/>
</dbReference>
<evidence type="ECO:0000313" key="2">
    <source>
        <dbReference type="EMBL" id="NMF47755.1"/>
    </source>
</evidence>
<feature type="transmembrane region" description="Helical" evidence="1">
    <location>
        <begin position="48"/>
        <end position="68"/>
    </location>
</feature>
<reference evidence="2 3" key="1">
    <citation type="submission" date="2020-04" db="EMBL/GenBank/DDBJ databases">
        <title>Genome Sequencing and Assembley of Pseudoalteromonas artica.</title>
        <authorList>
            <person name="Akerly B."/>
            <person name="Cook G."/>
        </authorList>
    </citation>
    <scope>NUCLEOTIDE SEQUENCE [LARGE SCALE GENOMIC DNA]</scope>
    <source>
        <strain evidence="2 3">NEC-BIFX-0059</strain>
    </source>
</reference>
<organism evidence="2 3">
    <name type="scientific">Pseudoalteromonas arctica</name>
    <dbReference type="NCBI Taxonomy" id="394751"/>
    <lineage>
        <taxon>Bacteria</taxon>
        <taxon>Pseudomonadati</taxon>
        <taxon>Pseudomonadota</taxon>
        <taxon>Gammaproteobacteria</taxon>
        <taxon>Alteromonadales</taxon>
        <taxon>Pseudoalteromonadaceae</taxon>
        <taxon>Pseudoalteromonas</taxon>
    </lineage>
</organism>
<feature type="transmembrane region" description="Helical" evidence="1">
    <location>
        <begin position="12"/>
        <end position="33"/>
    </location>
</feature>
<accession>A0A7X9U532</accession>
<keyword evidence="1" id="KW-1133">Transmembrane helix</keyword>
<dbReference type="Proteomes" id="UP000519126">
    <property type="component" value="Unassembled WGS sequence"/>
</dbReference>
<protein>
    <submittedName>
        <fullName evidence="2">Uncharacterized protein</fullName>
    </submittedName>
</protein>
<keyword evidence="1" id="KW-0472">Membrane</keyword>
<comment type="caution">
    <text evidence="2">The sequence shown here is derived from an EMBL/GenBank/DDBJ whole genome shotgun (WGS) entry which is preliminary data.</text>
</comment>
<name>A0A7X9U532_9GAMM</name>